<organism evidence="1 2">
    <name type="scientific">Lasiodiplodia mahajangana</name>
    <dbReference type="NCBI Taxonomy" id="1108764"/>
    <lineage>
        <taxon>Eukaryota</taxon>
        <taxon>Fungi</taxon>
        <taxon>Dikarya</taxon>
        <taxon>Ascomycota</taxon>
        <taxon>Pezizomycotina</taxon>
        <taxon>Dothideomycetes</taxon>
        <taxon>Dothideomycetes incertae sedis</taxon>
        <taxon>Botryosphaeriales</taxon>
        <taxon>Botryosphaeriaceae</taxon>
        <taxon>Lasiodiplodia</taxon>
    </lineage>
</organism>
<comment type="caution">
    <text evidence="1">The sequence shown here is derived from an EMBL/GenBank/DDBJ whole genome shotgun (WGS) entry which is preliminary data.</text>
</comment>
<name>A0ACC2JIZ7_9PEZI</name>
<dbReference type="Proteomes" id="UP001153332">
    <property type="component" value="Unassembled WGS sequence"/>
</dbReference>
<proteinExistence type="predicted"/>
<dbReference type="EMBL" id="JAPUUL010001401">
    <property type="protein sequence ID" value="KAJ8127507.1"/>
    <property type="molecule type" value="Genomic_DNA"/>
</dbReference>
<evidence type="ECO:0000313" key="1">
    <source>
        <dbReference type="EMBL" id="KAJ8127507.1"/>
    </source>
</evidence>
<gene>
    <name evidence="1" type="ORF">O1611_g6127</name>
</gene>
<accession>A0ACC2JIZ7</accession>
<keyword evidence="2" id="KW-1185">Reference proteome</keyword>
<protein>
    <submittedName>
        <fullName evidence="1">Uncharacterized protein</fullName>
    </submittedName>
</protein>
<evidence type="ECO:0000313" key="2">
    <source>
        <dbReference type="Proteomes" id="UP001153332"/>
    </source>
</evidence>
<sequence>MDDSNCKEELRRQIQDLHRLLDEEKRCADEAKKHADEASKRADEAKRRADEAKRHADEAKRHADEEKRKTRRITLDELIVAYHEFVFSKLTLENNMTLALKGPITKPGRKLCPKSLKPWPDFLQQQRITFGQLYETISPENRVFKNRSFLATLGEVSIRNERSLKFFLRENVEHPVRIIIDELKKSNRFRSTYDIGNDIVFEDEPNTMSDEAEEVLARQAASSSGPNWPQPSQMCVYRSDDEPARRTLLYVLEYKAPHKLTAAHLRTGLRSMNIYEEVIDRKTVPTSADPEGRFRYHAERLTAATLAQAYHHMIQGGLEFGLLTTGVAFVFLKIDWGDPDTLYYHLAEPESEAAAHPDNIQSCAALGQYLAFHLMTLGSPGQRQQHGQDERERAKMSLGTWDEDFESVLHSIPRDERQAPDDSSGYAPTTYSTFERSPIVVGNSNHRPKTDELTTVARMQYPSQPHNPNPTVRRSQRILAQQQQHIDNGQDRQYCTQKCLLGLVNGGLLDLGCPNAMSHRRANNTSTDYARLRHPFQHDEWLRLLSQQLAQSLDRGVTKLWMQGARGALFKVTMLAYGYTFVCKGTVPAFIPDLEREAAVYERLRPLQGIGIPVFLGAIDLQSINRTYYYDYRVDIIHMTFLSWGGQSLYKMQIEECEKKELETSLSRLLEAIHQEGVAHGDVRKPNVLHNSETGGLMLIDFERATLFDRPWQPLGELFPHNKKAINARTVAGKKRTVSADMARLGRQVYEDRSMAMGVFYQ</sequence>
<reference evidence="1" key="1">
    <citation type="submission" date="2022-12" db="EMBL/GenBank/DDBJ databases">
        <title>Genome Sequence of Lasiodiplodia mahajangana.</title>
        <authorList>
            <person name="Buettner E."/>
        </authorList>
    </citation>
    <scope>NUCLEOTIDE SEQUENCE</scope>
    <source>
        <strain evidence="1">VT137</strain>
    </source>
</reference>